<dbReference type="RefSeq" id="WP_345597085.1">
    <property type="nucleotide sequence ID" value="NZ_BAABCQ010000203.1"/>
</dbReference>
<evidence type="ECO:0000313" key="5">
    <source>
        <dbReference type="Proteomes" id="UP001500034"/>
    </source>
</evidence>
<reference evidence="5" key="1">
    <citation type="journal article" date="2019" name="Int. J. Syst. Evol. Microbiol.">
        <title>The Global Catalogue of Microorganisms (GCM) 10K type strain sequencing project: providing services to taxonomists for standard genome sequencing and annotation.</title>
        <authorList>
            <consortium name="The Broad Institute Genomics Platform"/>
            <consortium name="The Broad Institute Genome Sequencing Center for Infectious Disease"/>
            <person name="Wu L."/>
            <person name="Ma J."/>
        </authorList>
    </citation>
    <scope>NUCLEOTIDE SEQUENCE [LARGE SCALE GENOMIC DNA]</scope>
    <source>
        <strain evidence="5">JCM 17027</strain>
    </source>
</reference>
<evidence type="ECO:0000256" key="1">
    <source>
        <dbReference type="ARBA" id="ARBA00022777"/>
    </source>
</evidence>
<keyword evidence="1" id="KW-0808">Transferase</keyword>
<proteinExistence type="predicted"/>
<dbReference type="Proteomes" id="UP001500034">
    <property type="component" value="Unassembled WGS sequence"/>
</dbReference>
<organism evidence="4 5">
    <name type="scientific">Streptomyces marokkonensis</name>
    <dbReference type="NCBI Taxonomy" id="324855"/>
    <lineage>
        <taxon>Bacteria</taxon>
        <taxon>Bacillati</taxon>
        <taxon>Actinomycetota</taxon>
        <taxon>Actinomycetes</taxon>
        <taxon>Kitasatosporales</taxon>
        <taxon>Streptomycetaceae</taxon>
        <taxon>Streptomyces</taxon>
    </lineage>
</organism>
<dbReference type="InterPro" id="IPR014721">
    <property type="entry name" value="Ribsml_uS5_D2-typ_fold_subgr"/>
</dbReference>
<evidence type="ECO:0000259" key="3">
    <source>
        <dbReference type="Pfam" id="PF00288"/>
    </source>
</evidence>
<dbReference type="SUPFAM" id="SSF54211">
    <property type="entry name" value="Ribosomal protein S5 domain 2-like"/>
    <property type="match status" value="1"/>
</dbReference>
<sequence length="374" mass="40103">MSTAPETATHFRPVPVGLLRGRRPAVPGPAVPAGTGVEVRHPTRLNAMALDPSKIVGTAAADDGEPRGSGHPAGELFVVCDLFRTARVEIVPGSDEVTTTGHCSRPVLARHAASVMRELLGITDGLLVHTEGVDLPPHVGLGSSSATMASVAVAINELYGRPVEARRLIRFLVDNHGEEIDGRSDSLMPVQCIGGSAAAGLIPGSVQVVAGNAVPLLSAGLPADYRIVLAMPADPTEWDAQQSLQEEARHFDDFLRTGRRHAPDIAYRLIHQAWPALLEGEVREFGKLVFDYRFRMGSIKNCSFSHPRLLEFADAIEPAFTNGAADVLGLSSVGPLFFAVTRTEQKVTELFRDAGLRTFAARPWSEGYSVVKSW</sequence>
<feature type="domain" description="GHMP kinase N-terminal" evidence="3">
    <location>
        <begin position="109"/>
        <end position="174"/>
    </location>
</feature>
<dbReference type="InterPro" id="IPR006204">
    <property type="entry name" value="GHMP_kinase_N_dom"/>
</dbReference>
<evidence type="ECO:0000313" key="4">
    <source>
        <dbReference type="EMBL" id="GAA4009701.1"/>
    </source>
</evidence>
<evidence type="ECO:0000256" key="2">
    <source>
        <dbReference type="SAM" id="MobiDB-lite"/>
    </source>
</evidence>
<protein>
    <recommendedName>
        <fullName evidence="3">GHMP kinase N-terminal domain-containing protein</fullName>
    </recommendedName>
</protein>
<keyword evidence="5" id="KW-1185">Reference proteome</keyword>
<dbReference type="InterPro" id="IPR020568">
    <property type="entry name" value="Ribosomal_Su5_D2-typ_SF"/>
</dbReference>
<comment type="caution">
    <text evidence="4">The sequence shown here is derived from an EMBL/GenBank/DDBJ whole genome shotgun (WGS) entry which is preliminary data.</text>
</comment>
<accession>A0ABP7SC28</accession>
<gene>
    <name evidence="4" type="ORF">GCM10022384_64000</name>
</gene>
<name>A0ABP7SC28_9ACTN</name>
<dbReference type="Pfam" id="PF00288">
    <property type="entry name" value="GHMP_kinases_N"/>
    <property type="match status" value="1"/>
</dbReference>
<keyword evidence="1" id="KW-0418">Kinase</keyword>
<feature type="region of interest" description="Disordered" evidence="2">
    <location>
        <begin position="1"/>
        <end position="22"/>
    </location>
</feature>
<dbReference type="EMBL" id="BAABCQ010000203">
    <property type="protein sequence ID" value="GAA4009701.1"/>
    <property type="molecule type" value="Genomic_DNA"/>
</dbReference>
<dbReference type="Gene3D" id="3.30.230.10">
    <property type="match status" value="1"/>
</dbReference>